<sequence>MAEAIGKLPKVLGKLPLRIYRTTWGVSGTFVKSQLIYVELEFTDSESRLWTRVYRSIINDPEQLFTDYRAEFDNIRENARASRILNALNKIKKQTLNKTMAAWPLRNTRNAPIFTGENAEVLPRYIEDIEALLEEHKTNTDEEKKAKLTHYADPKIERQWKTLPTYEDQKATFEDFKEEVLADYSEVECLKTGNRQRLEAVVRRYSGLRACDLSELQAYKREFTAEYTLLGDLLSNQTLVELFVSSLDQRFKEHVWSALSVVDVTREELMAGIKAANKTNKDLNFPAENTRRMDDRFEIKKVMGKAIELARQTAPIPGERKWRADTPAHPVLDSLAPKTESLVLQRLEAQEGLIAQLKDVMLLSQKQQSELVTTLKKSQENGSAQFQQSQDNGTTDTRGQRQDNDAPPGNPDRYQDSRRDRSHNDGKPHYNRSREDDRPHNNQYGGGGGNRDYGQGSNNYGQGSSNYRRNNSRNDDECRYCGIAGHFVAHCRIRREDEDRSLCQYRNYKIYLPNDEVVLFDPNHPMRKIVMDYHRMEKESSPQSQLYHDPDYQGEDADEHARLRKTLRDMEFECMFGGTNTTSAQTKPVAPKPAAKSEMQDELQYLRTAVMTMLQNQNSSMQTRSKGGMSSRNGEKIRHKSTRENEETDESDEEDESAEEEEEPEPQVTILENPVHKKRSGVKKKKVDFIEKDAEIPPPRPKLVPYVDVPRLKDVQREKRAAVAEAIPVTIKQGPAYKHQAPVDKEPLNKQDFMKRLDNTKIEITQGELMRIATPVRKDYVKHLTPKRVPTGPTVAVFTVTVEQEASSEQALIENAPAEVEYVDIKTLPMAGMYILEERDVSMHTKSR</sequence>
<feature type="compositionally biased region" description="Acidic residues" evidence="2">
    <location>
        <begin position="646"/>
        <end position="665"/>
    </location>
</feature>
<dbReference type="EMBL" id="JAACJJ010000003">
    <property type="protein sequence ID" value="KAF5328582.1"/>
    <property type="molecule type" value="Genomic_DNA"/>
</dbReference>
<feature type="region of interest" description="Disordered" evidence="2">
    <location>
        <begin position="616"/>
        <end position="684"/>
    </location>
</feature>
<dbReference type="GO" id="GO:0006397">
    <property type="term" value="P:mRNA processing"/>
    <property type="evidence" value="ECO:0007669"/>
    <property type="project" value="UniProtKB-KW"/>
</dbReference>
<comment type="caution">
    <text evidence="3">The sequence shown here is derived from an EMBL/GenBank/DDBJ whole genome shotgun (WGS) entry which is preliminary data.</text>
</comment>
<feature type="compositionally biased region" description="Basic and acidic residues" evidence="2">
    <location>
        <begin position="413"/>
        <end position="440"/>
    </location>
</feature>
<evidence type="ECO:0000256" key="2">
    <source>
        <dbReference type="SAM" id="MobiDB-lite"/>
    </source>
</evidence>
<dbReference type="InterPro" id="IPR036875">
    <property type="entry name" value="Znf_CCHC_sf"/>
</dbReference>
<feature type="region of interest" description="Disordered" evidence="2">
    <location>
        <begin position="374"/>
        <end position="469"/>
    </location>
</feature>
<evidence type="ECO:0000313" key="4">
    <source>
        <dbReference type="Proteomes" id="UP000567179"/>
    </source>
</evidence>
<feature type="compositionally biased region" description="Low complexity" evidence="2">
    <location>
        <begin position="452"/>
        <end position="469"/>
    </location>
</feature>
<gene>
    <name evidence="3" type="ORF">D9619_011471</name>
</gene>
<feature type="region of interest" description="Disordered" evidence="2">
    <location>
        <begin position="538"/>
        <end position="557"/>
    </location>
</feature>
<keyword evidence="1" id="KW-0507">mRNA processing</keyword>
<evidence type="ECO:0000313" key="3">
    <source>
        <dbReference type="EMBL" id="KAF5328582.1"/>
    </source>
</evidence>
<dbReference type="GO" id="GO:0008270">
    <property type="term" value="F:zinc ion binding"/>
    <property type="evidence" value="ECO:0007669"/>
    <property type="project" value="InterPro"/>
</dbReference>
<feature type="compositionally biased region" description="Polar residues" evidence="2">
    <location>
        <begin position="616"/>
        <end position="632"/>
    </location>
</feature>
<dbReference type="GO" id="GO:0003676">
    <property type="term" value="F:nucleic acid binding"/>
    <property type="evidence" value="ECO:0007669"/>
    <property type="project" value="InterPro"/>
</dbReference>
<protein>
    <recommendedName>
        <fullName evidence="5">CCHC-type domain-containing protein</fullName>
    </recommendedName>
</protein>
<name>A0A8H5BUF6_9AGAR</name>
<dbReference type="Proteomes" id="UP000567179">
    <property type="component" value="Unassembled WGS sequence"/>
</dbReference>
<dbReference type="SUPFAM" id="SSF57756">
    <property type="entry name" value="Retrovirus zinc finger-like domains"/>
    <property type="match status" value="1"/>
</dbReference>
<feature type="compositionally biased region" description="Polar residues" evidence="2">
    <location>
        <begin position="374"/>
        <end position="397"/>
    </location>
</feature>
<organism evidence="3 4">
    <name type="scientific">Psilocybe cf. subviscida</name>
    <dbReference type="NCBI Taxonomy" id="2480587"/>
    <lineage>
        <taxon>Eukaryota</taxon>
        <taxon>Fungi</taxon>
        <taxon>Dikarya</taxon>
        <taxon>Basidiomycota</taxon>
        <taxon>Agaricomycotina</taxon>
        <taxon>Agaricomycetes</taxon>
        <taxon>Agaricomycetidae</taxon>
        <taxon>Agaricales</taxon>
        <taxon>Agaricineae</taxon>
        <taxon>Strophariaceae</taxon>
        <taxon>Psilocybe</taxon>
    </lineage>
</organism>
<evidence type="ECO:0000256" key="1">
    <source>
        <dbReference type="ARBA" id="ARBA00022664"/>
    </source>
</evidence>
<evidence type="ECO:0008006" key="5">
    <source>
        <dbReference type="Google" id="ProtNLM"/>
    </source>
</evidence>
<proteinExistence type="predicted"/>
<feature type="region of interest" description="Disordered" evidence="2">
    <location>
        <begin position="578"/>
        <end position="599"/>
    </location>
</feature>
<keyword evidence="4" id="KW-1185">Reference proteome</keyword>
<reference evidence="3 4" key="1">
    <citation type="journal article" date="2020" name="ISME J.">
        <title>Uncovering the hidden diversity of litter-decomposition mechanisms in mushroom-forming fungi.</title>
        <authorList>
            <person name="Floudas D."/>
            <person name="Bentzer J."/>
            <person name="Ahren D."/>
            <person name="Johansson T."/>
            <person name="Persson P."/>
            <person name="Tunlid A."/>
        </authorList>
    </citation>
    <scope>NUCLEOTIDE SEQUENCE [LARGE SCALE GENOMIC DNA]</scope>
    <source>
        <strain evidence="3 4">CBS 101986</strain>
    </source>
</reference>
<dbReference type="AlphaFoldDB" id="A0A8H5BUF6"/>
<accession>A0A8H5BUF6</accession>
<dbReference type="OrthoDB" id="2753249at2759"/>